<accession>A0A194QHJ1</accession>
<name>A0A194QHJ1_PAPXU</name>
<dbReference type="Proteomes" id="UP000053268">
    <property type="component" value="Unassembled WGS sequence"/>
</dbReference>
<proteinExistence type="predicted"/>
<sequence length="76" mass="8785">MKARHDTAIRFSSTYAIALETRKSRYLPRVSEDNADKPRTEWPQREEPHTTLTVTTNNTIYPVTTIAATRSIHLWA</sequence>
<dbReference type="AlphaFoldDB" id="A0A194QHJ1"/>
<evidence type="ECO:0000313" key="2">
    <source>
        <dbReference type="Proteomes" id="UP000053268"/>
    </source>
</evidence>
<keyword evidence="2" id="KW-1185">Reference proteome</keyword>
<gene>
    <name evidence="1" type="ORF">RR46_02838</name>
</gene>
<protein>
    <submittedName>
        <fullName evidence="1">Uncharacterized protein</fullName>
    </submittedName>
</protein>
<organism evidence="1 2">
    <name type="scientific">Papilio xuthus</name>
    <name type="common">Asian swallowtail butterfly</name>
    <dbReference type="NCBI Taxonomy" id="66420"/>
    <lineage>
        <taxon>Eukaryota</taxon>
        <taxon>Metazoa</taxon>
        <taxon>Ecdysozoa</taxon>
        <taxon>Arthropoda</taxon>
        <taxon>Hexapoda</taxon>
        <taxon>Insecta</taxon>
        <taxon>Pterygota</taxon>
        <taxon>Neoptera</taxon>
        <taxon>Endopterygota</taxon>
        <taxon>Lepidoptera</taxon>
        <taxon>Glossata</taxon>
        <taxon>Ditrysia</taxon>
        <taxon>Papilionoidea</taxon>
        <taxon>Papilionidae</taxon>
        <taxon>Papilioninae</taxon>
        <taxon>Papilio</taxon>
    </lineage>
</organism>
<evidence type="ECO:0000313" key="1">
    <source>
        <dbReference type="EMBL" id="KPJ02911.1"/>
    </source>
</evidence>
<reference evidence="1 2" key="1">
    <citation type="journal article" date="2015" name="Nat. Commun.">
        <title>Outbred genome sequencing and CRISPR/Cas9 gene editing in butterflies.</title>
        <authorList>
            <person name="Li X."/>
            <person name="Fan D."/>
            <person name="Zhang W."/>
            <person name="Liu G."/>
            <person name="Zhang L."/>
            <person name="Zhao L."/>
            <person name="Fang X."/>
            <person name="Chen L."/>
            <person name="Dong Y."/>
            <person name="Chen Y."/>
            <person name="Ding Y."/>
            <person name="Zhao R."/>
            <person name="Feng M."/>
            <person name="Zhu Y."/>
            <person name="Feng Y."/>
            <person name="Jiang X."/>
            <person name="Zhu D."/>
            <person name="Xiang H."/>
            <person name="Feng X."/>
            <person name="Li S."/>
            <person name="Wang J."/>
            <person name="Zhang G."/>
            <person name="Kronforst M.R."/>
            <person name="Wang W."/>
        </authorList>
    </citation>
    <scope>NUCLEOTIDE SEQUENCE [LARGE SCALE GENOMIC DNA]</scope>
    <source>
        <strain evidence="1">Ya'a_city_454_Px</strain>
        <tissue evidence="1">Whole body</tissue>
    </source>
</reference>
<dbReference type="EMBL" id="KQ459220">
    <property type="protein sequence ID" value="KPJ02911.1"/>
    <property type="molecule type" value="Genomic_DNA"/>
</dbReference>